<name>A0A2A2KID9_9BILA</name>
<dbReference type="EC" id="2.7.11.21" evidence="16"/>
<evidence type="ECO:0000256" key="8">
    <source>
        <dbReference type="ARBA" id="ARBA00022741"/>
    </source>
</evidence>
<evidence type="ECO:0000256" key="16">
    <source>
        <dbReference type="RuleBase" id="RU361162"/>
    </source>
</evidence>
<feature type="domain" description="Protein kinase" evidence="18">
    <location>
        <begin position="41"/>
        <end position="295"/>
    </location>
</feature>
<evidence type="ECO:0000313" key="20">
    <source>
        <dbReference type="EMBL" id="PAV73721.1"/>
    </source>
</evidence>
<dbReference type="InterPro" id="IPR017441">
    <property type="entry name" value="Protein_kinase_ATP_BS"/>
</dbReference>
<evidence type="ECO:0000256" key="15">
    <source>
        <dbReference type="PROSITE-ProRule" id="PRU10141"/>
    </source>
</evidence>
<dbReference type="GO" id="GO:0004674">
    <property type="term" value="F:protein serine/threonine kinase activity"/>
    <property type="evidence" value="ECO:0007669"/>
    <property type="project" value="UniProtKB-KW"/>
</dbReference>
<dbReference type="CDD" id="cd13117">
    <property type="entry name" value="POLO_box_2"/>
    <property type="match status" value="1"/>
</dbReference>
<dbReference type="PROSITE" id="PS50078">
    <property type="entry name" value="POLO_BOX"/>
    <property type="match status" value="2"/>
</dbReference>
<dbReference type="Gene3D" id="3.30.200.20">
    <property type="entry name" value="Phosphorylase Kinase, domain 1"/>
    <property type="match status" value="1"/>
</dbReference>
<dbReference type="GO" id="GO:0007052">
    <property type="term" value="P:mitotic spindle organization"/>
    <property type="evidence" value="ECO:0007669"/>
    <property type="project" value="TreeGrafter"/>
</dbReference>
<dbReference type="InterPro" id="IPR036947">
    <property type="entry name" value="POLO_box_dom_sf"/>
</dbReference>
<feature type="region of interest" description="Disordered" evidence="17">
    <location>
        <begin position="663"/>
        <end position="687"/>
    </location>
</feature>
<keyword evidence="4" id="KW-0963">Cytoplasm</keyword>
<dbReference type="SMART" id="SM00220">
    <property type="entry name" value="S_TKc"/>
    <property type="match status" value="1"/>
</dbReference>
<dbReference type="PROSITE" id="PS50011">
    <property type="entry name" value="PROTEIN_KINASE_DOM"/>
    <property type="match status" value="1"/>
</dbReference>
<comment type="similarity">
    <text evidence="16">Belongs to the protein kinase superfamily. Ser/Thr protein kinase family. CDC5/Polo subfamily.</text>
</comment>
<keyword evidence="7" id="KW-0677">Repeat</keyword>
<dbReference type="FunFam" id="3.30.1120.30:FF:000001">
    <property type="entry name" value="Serine/threonine-protein kinase PLK"/>
    <property type="match status" value="1"/>
</dbReference>
<dbReference type="PANTHER" id="PTHR24345:SF93">
    <property type="entry name" value="SERINE_THREONINE-PROTEIN KINASE PLK1"/>
    <property type="match status" value="1"/>
</dbReference>
<feature type="domain" description="POLO box" evidence="19">
    <location>
        <begin position="562"/>
        <end position="644"/>
    </location>
</feature>
<dbReference type="InterPro" id="IPR033695">
    <property type="entry name" value="POLO_box_2"/>
</dbReference>
<keyword evidence="10 15" id="KW-0067">ATP-binding</keyword>
<evidence type="ECO:0000256" key="2">
    <source>
        <dbReference type="ARBA" id="ARBA00004123"/>
    </source>
</evidence>
<feature type="binding site" evidence="15">
    <location>
        <position position="70"/>
    </location>
    <ligand>
        <name>ATP</name>
        <dbReference type="ChEBI" id="CHEBI:30616"/>
    </ligand>
</feature>
<dbReference type="OrthoDB" id="408964at2759"/>
<evidence type="ECO:0000259" key="18">
    <source>
        <dbReference type="PROSITE" id="PS50011"/>
    </source>
</evidence>
<evidence type="ECO:0000256" key="10">
    <source>
        <dbReference type="ARBA" id="ARBA00022840"/>
    </source>
</evidence>
<sequence length="687" mass="77907">MRQIAAERMAPTAADLKKQQQQQRMADVPDLIVDRDRDVRYVKGKFLGKGGFAHCYELRNMATAELVAGKIVSKTLLTKQYQRDKMAQEVSIHRNLRHENVVRLFSFFEDHKNVYITLELCARRSLMELHKRRKAVTDPEARYFTVQVCRAVEYLHEKRIIHRDLKLGNLFLNDEMMVKIGDFGLATTVDEGERKRTLCGTPNYIAPEVLEKRGHSFEVDIWAIGCILYTLLFGKPPFETESLKDTYARIKTNTYRIPADAPTEAASLIRWLLAPEPAQRPSIRKASHTLEHSYFQGFTPRRLPVSCLSMPPKFNLDTSIMPPPVPPMSAKSTAESSLSAPSAQPQRSTTWAVPAPIHNQRSTMQTIPEHNVPGAQGNALPSCSSISASLPRQSSTSQFQPQSAPVTGDVVPGRQAPSVIDFHLTEMHQQVLSLISSQFPERSEQEMMLEDEQSPEAVPVFWIAKWVDYSDKYGIGYTLSDNSVGVLFNDNTKMILDEMGTQLTYIEKGGNELYYNMHEPPQELNKKVTLLNYFRNYMNEHLVKAGQLMQRRDGDEMARLPVLQFWFRTKSAMVLHLTNGTLQINFFHDHIKMVICPLMQAVTFIDQDGAVRTYKLIDLQRNGCSKSQVARLRYASTMIERLLKQCNAGQTGRLYSSQNLNPAQSSVNQASSSLLPNTPIHPNFSAR</sequence>
<evidence type="ECO:0000313" key="21">
    <source>
        <dbReference type="Proteomes" id="UP000218231"/>
    </source>
</evidence>
<gene>
    <name evidence="20" type="ORF">WR25_04644</name>
</gene>
<dbReference type="PROSITE" id="PS00108">
    <property type="entry name" value="PROTEIN_KINASE_ST"/>
    <property type="match status" value="1"/>
</dbReference>
<protein>
    <recommendedName>
        <fullName evidence="16">Serine/threonine-protein kinase PLK</fullName>
        <ecNumber evidence="16">2.7.11.21</ecNumber>
    </recommendedName>
    <alternativeName>
        <fullName evidence="16">Polo-like kinase</fullName>
    </alternativeName>
</protein>
<evidence type="ECO:0000256" key="13">
    <source>
        <dbReference type="ARBA" id="ARBA00047802"/>
    </source>
</evidence>
<dbReference type="CDD" id="cd14099">
    <property type="entry name" value="STKc_PLK"/>
    <property type="match status" value="1"/>
</dbReference>
<dbReference type="GO" id="GO:0000776">
    <property type="term" value="C:kinetochore"/>
    <property type="evidence" value="ECO:0007669"/>
    <property type="project" value="TreeGrafter"/>
</dbReference>
<comment type="catalytic activity">
    <reaction evidence="14">
        <text>L-seryl-[protein] + ATP = O-phospho-L-seryl-[protein] + ADP + H(+)</text>
        <dbReference type="Rhea" id="RHEA:17989"/>
        <dbReference type="Rhea" id="RHEA-COMP:9863"/>
        <dbReference type="Rhea" id="RHEA-COMP:11604"/>
        <dbReference type="ChEBI" id="CHEBI:15378"/>
        <dbReference type="ChEBI" id="CHEBI:29999"/>
        <dbReference type="ChEBI" id="CHEBI:30616"/>
        <dbReference type="ChEBI" id="CHEBI:83421"/>
        <dbReference type="ChEBI" id="CHEBI:456216"/>
        <dbReference type="EC" id="2.7.11.21"/>
    </reaction>
</comment>
<keyword evidence="11" id="KW-0460">Magnesium</keyword>
<dbReference type="PANTHER" id="PTHR24345">
    <property type="entry name" value="SERINE/THREONINE-PROTEIN KINASE PLK"/>
    <property type="match status" value="1"/>
</dbReference>
<dbReference type="InterPro" id="IPR000719">
    <property type="entry name" value="Prot_kinase_dom"/>
</dbReference>
<dbReference type="GO" id="GO:0000922">
    <property type="term" value="C:spindle pole"/>
    <property type="evidence" value="ECO:0007669"/>
    <property type="project" value="TreeGrafter"/>
</dbReference>
<dbReference type="PROSITE" id="PS00107">
    <property type="entry name" value="PROTEIN_KINASE_ATP"/>
    <property type="match status" value="1"/>
</dbReference>
<dbReference type="GO" id="GO:0005524">
    <property type="term" value="F:ATP binding"/>
    <property type="evidence" value="ECO:0007669"/>
    <property type="project" value="UniProtKB-UniRule"/>
</dbReference>
<reference evidence="20 21" key="1">
    <citation type="journal article" date="2017" name="Curr. Biol.">
        <title>Genome architecture and evolution of a unichromosomal asexual nematode.</title>
        <authorList>
            <person name="Fradin H."/>
            <person name="Zegar C."/>
            <person name="Gutwein M."/>
            <person name="Lucas J."/>
            <person name="Kovtun M."/>
            <person name="Corcoran D."/>
            <person name="Baugh L.R."/>
            <person name="Kiontke K."/>
            <person name="Gunsalus K."/>
            <person name="Fitch D.H."/>
            <person name="Piano F."/>
        </authorList>
    </citation>
    <scope>NUCLEOTIDE SEQUENCE [LARGE SCALE GENOMIC DNA]</scope>
    <source>
        <strain evidence="20">PF1309</strain>
    </source>
</reference>
<comment type="catalytic activity">
    <reaction evidence="13 16">
        <text>L-threonyl-[protein] + ATP = O-phospho-L-threonyl-[protein] + ADP + H(+)</text>
        <dbReference type="Rhea" id="RHEA:46608"/>
        <dbReference type="Rhea" id="RHEA-COMP:11060"/>
        <dbReference type="Rhea" id="RHEA-COMP:11605"/>
        <dbReference type="ChEBI" id="CHEBI:15378"/>
        <dbReference type="ChEBI" id="CHEBI:30013"/>
        <dbReference type="ChEBI" id="CHEBI:30616"/>
        <dbReference type="ChEBI" id="CHEBI:61977"/>
        <dbReference type="ChEBI" id="CHEBI:456216"/>
        <dbReference type="EC" id="2.7.11.21"/>
    </reaction>
</comment>
<dbReference type="Pfam" id="PF00069">
    <property type="entry name" value="Pkinase"/>
    <property type="match status" value="1"/>
</dbReference>
<comment type="cofactor">
    <cofactor evidence="1">
        <name>Mg(2+)</name>
        <dbReference type="ChEBI" id="CHEBI:18420"/>
    </cofactor>
</comment>
<evidence type="ECO:0000256" key="4">
    <source>
        <dbReference type="ARBA" id="ARBA00022490"/>
    </source>
</evidence>
<comment type="caution">
    <text evidence="20">The sequence shown here is derived from an EMBL/GenBank/DDBJ whole genome shotgun (WGS) entry which is preliminary data.</text>
</comment>
<feature type="region of interest" description="Disordered" evidence="17">
    <location>
        <begin position="319"/>
        <end position="353"/>
    </location>
</feature>
<feature type="region of interest" description="Disordered" evidence="17">
    <location>
        <begin position="368"/>
        <end position="412"/>
    </location>
</feature>
<evidence type="ECO:0000256" key="12">
    <source>
        <dbReference type="ARBA" id="ARBA00023212"/>
    </source>
</evidence>
<evidence type="ECO:0000256" key="7">
    <source>
        <dbReference type="ARBA" id="ARBA00022737"/>
    </source>
</evidence>
<dbReference type="STRING" id="2018661.A0A2A2KID9"/>
<evidence type="ECO:0000256" key="1">
    <source>
        <dbReference type="ARBA" id="ARBA00001946"/>
    </source>
</evidence>
<dbReference type="GO" id="GO:0005737">
    <property type="term" value="C:cytoplasm"/>
    <property type="evidence" value="ECO:0007669"/>
    <property type="project" value="TreeGrafter"/>
</dbReference>
<evidence type="ECO:0000256" key="5">
    <source>
        <dbReference type="ARBA" id="ARBA00022527"/>
    </source>
</evidence>
<evidence type="ECO:0000256" key="3">
    <source>
        <dbReference type="ARBA" id="ARBA00004300"/>
    </source>
</evidence>
<proteinExistence type="inferred from homology"/>
<feature type="compositionally biased region" description="Polar residues" evidence="17">
    <location>
        <begin position="663"/>
        <end position="676"/>
    </location>
</feature>
<accession>A0A2A2KID9</accession>
<dbReference type="CDD" id="cd13118">
    <property type="entry name" value="POLO_box_1"/>
    <property type="match status" value="1"/>
</dbReference>
<dbReference type="InterPro" id="IPR011009">
    <property type="entry name" value="Kinase-like_dom_sf"/>
</dbReference>
<keyword evidence="21" id="KW-1185">Reference proteome</keyword>
<feature type="domain" description="POLO box" evidence="19">
    <location>
        <begin position="462"/>
        <end position="540"/>
    </location>
</feature>
<evidence type="ECO:0000256" key="14">
    <source>
        <dbReference type="ARBA" id="ARBA00048347"/>
    </source>
</evidence>
<dbReference type="InterPro" id="IPR008271">
    <property type="entry name" value="Ser/Thr_kinase_AS"/>
</dbReference>
<dbReference type="GO" id="GO:0005634">
    <property type="term" value="C:nucleus"/>
    <property type="evidence" value="ECO:0007669"/>
    <property type="project" value="UniProtKB-SubCell"/>
</dbReference>
<dbReference type="Gene3D" id="1.10.510.10">
    <property type="entry name" value="Transferase(Phosphotransferase) domain 1"/>
    <property type="match status" value="1"/>
</dbReference>
<dbReference type="GO" id="GO:0106310">
    <property type="term" value="F:protein serine kinase activity"/>
    <property type="evidence" value="ECO:0007669"/>
    <property type="project" value="RHEA"/>
</dbReference>
<evidence type="ECO:0000256" key="9">
    <source>
        <dbReference type="ARBA" id="ARBA00022777"/>
    </source>
</evidence>
<evidence type="ECO:0000259" key="19">
    <source>
        <dbReference type="PROSITE" id="PS50078"/>
    </source>
</evidence>
<feature type="region of interest" description="Disordered" evidence="17">
    <location>
        <begin position="1"/>
        <end position="21"/>
    </location>
</feature>
<dbReference type="AlphaFoldDB" id="A0A2A2KID9"/>
<dbReference type="FunFam" id="1.10.510.10:FF:000571">
    <property type="entry name" value="Maternal embryonic leucine zipper kinase"/>
    <property type="match status" value="1"/>
</dbReference>
<dbReference type="Proteomes" id="UP000218231">
    <property type="component" value="Unassembled WGS sequence"/>
</dbReference>
<evidence type="ECO:0000256" key="11">
    <source>
        <dbReference type="ARBA" id="ARBA00022842"/>
    </source>
</evidence>
<dbReference type="FunFam" id="3.30.200.20:FF:000091">
    <property type="entry name" value="Serine/threonine-protein kinase PLK"/>
    <property type="match status" value="1"/>
</dbReference>
<dbReference type="InterPro" id="IPR000959">
    <property type="entry name" value="POLO_box_dom"/>
</dbReference>
<dbReference type="GO" id="GO:0005813">
    <property type="term" value="C:centrosome"/>
    <property type="evidence" value="ECO:0007669"/>
    <property type="project" value="UniProtKB-SubCell"/>
</dbReference>
<evidence type="ECO:0000256" key="6">
    <source>
        <dbReference type="ARBA" id="ARBA00022679"/>
    </source>
</evidence>
<keyword evidence="6 16" id="KW-0808">Transferase</keyword>
<keyword evidence="12" id="KW-0206">Cytoskeleton</keyword>
<keyword evidence="9 16" id="KW-0418">Kinase</keyword>
<dbReference type="EMBL" id="LIAE01008543">
    <property type="protein sequence ID" value="PAV73721.1"/>
    <property type="molecule type" value="Genomic_DNA"/>
</dbReference>
<dbReference type="SUPFAM" id="SSF56112">
    <property type="entry name" value="Protein kinase-like (PK-like)"/>
    <property type="match status" value="1"/>
</dbReference>
<keyword evidence="8 15" id="KW-0547">Nucleotide-binding</keyword>
<comment type="subcellular location">
    <subcellularLocation>
        <location evidence="3">Cytoplasm</location>
        <location evidence="3">Cytoskeleton</location>
        <location evidence="3">Microtubule organizing center</location>
        <location evidence="3">Centrosome</location>
    </subcellularLocation>
    <subcellularLocation>
        <location evidence="2">Nucleus</location>
    </subcellularLocation>
</comment>
<keyword evidence="5 16" id="KW-0723">Serine/threonine-protein kinase</keyword>
<dbReference type="Gene3D" id="3.30.1120.30">
    <property type="entry name" value="POLO box domain"/>
    <property type="match status" value="2"/>
</dbReference>
<dbReference type="Pfam" id="PF00659">
    <property type="entry name" value="POLO_box"/>
    <property type="match status" value="2"/>
</dbReference>
<dbReference type="SUPFAM" id="SSF82615">
    <property type="entry name" value="Polo-box domain"/>
    <property type="match status" value="2"/>
</dbReference>
<feature type="compositionally biased region" description="Polar residues" evidence="17">
    <location>
        <begin position="379"/>
        <end position="405"/>
    </location>
</feature>
<evidence type="ECO:0000256" key="17">
    <source>
        <dbReference type="SAM" id="MobiDB-lite"/>
    </source>
</evidence>
<dbReference type="InterPro" id="IPR033701">
    <property type="entry name" value="POLO_box_1"/>
</dbReference>
<feature type="compositionally biased region" description="Polar residues" evidence="17">
    <location>
        <begin position="330"/>
        <end position="351"/>
    </location>
</feature>
<organism evidence="20 21">
    <name type="scientific">Diploscapter pachys</name>
    <dbReference type="NCBI Taxonomy" id="2018661"/>
    <lineage>
        <taxon>Eukaryota</taxon>
        <taxon>Metazoa</taxon>
        <taxon>Ecdysozoa</taxon>
        <taxon>Nematoda</taxon>
        <taxon>Chromadorea</taxon>
        <taxon>Rhabditida</taxon>
        <taxon>Rhabditina</taxon>
        <taxon>Rhabditomorpha</taxon>
        <taxon>Rhabditoidea</taxon>
        <taxon>Rhabditidae</taxon>
        <taxon>Diploscapter</taxon>
    </lineage>
</organism>